<dbReference type="Proteomes" id="UP000242547">
    <property type="component" value="Unassembled WGS sequence"/>
</dbReference>
<dbReference type="InterPro" id="IPR000551">
    <property type="entry name" value="MerR-type_HTH_dom"/>
</dbReference>
<dbReference type="InterPro" id="IPR009061">
    <property type="entry name" value="DNA-bd_dom_put_sf"/>
</dbReference>
<dbReference type="AlphaFoldDB" id="A0A2T4KN45"/>
<dbReference type="EMBL" id="PYZL01000006">
    <property type="protein sequence ID" value="PTE74371.1"/>
    <property type="molecule type" value="Genomic_DNA"/>
</dbReference>
<evidence type="ECO:0000313" key="5">
    <source>
        <dbReference type="Proteomes" id="UP000242547"/>
    </source>
</evidence>
<dbReference type="PROSITE" id="PS50937">
    <property type="entry name" value="HTH_MERR_2"/>
    <property type="match status" value="1"/>
</dbReference>
<dbReference type="Pfam" id="PF13411">
    <property type="entry name" value="MerR_1"/>
    <property type="match status" value="1"/>
</dbReference>
<dbReference type="PANTHER" id="PTHR30204:SF83">
    <property type="entry name" value="TRANSCRIPTIONAL REGULATOR, MERR FAMILY"/>
    <property type="match status" value="1"/>
</dbReference>
<evidence type="ECO:0000313" key="3">
    <source>
        <dbReference type="EMBL" id="PTE74371.1"/>
    </source>
</evidence>
<evidence type="ECO:0000259" key="2">
    <source>
        <dbReference type="PROSITE" id="PS50937"/>
    </source>
</evidence>
<dbReference type="Gene3D" id="1.10.1660.10">
    <property type="match status" value="1"/>
</dbReference>
<accession>A0A2T4KN45</accession>
<dbReference type="GO" id="GO:0003677">
    <property type="term" value="F:DNA binding"/>
    <property type="evidence" value="ECO:0007669"/>
    <property type="project" value="UniProtKB-KW"/>
</dbReference>
<comment type="caution">
    <text evidence="3">The sequence shown here is derived from an EMBL/GenBank/DDBJ whole genome shotgun (WGS) entry which is preliminary data.</text>
</comment>
<reference evidence="5 6" key="1">
    <citation type="journal article" date="2016" name="Front. Microbiol.">
        <title>Comprehensive Phylogenetic Analysis of Bovine Non-aureus Staphylococci Species Based on Whole-Genome Sequencing.</title>
        <authorList>
            <person name="Naushad S."/>
            <person name="Barkema H.W."/>
            <person name="Luby C."/>
            <person name="Condas L.A."/>
            <person name="Nobrega D.B."/>
            <person name="Carson D.A."/>
            <person name="De Buck J."/>
        </authorList>
    </citation>
    <scope>NUCLEOTIDE SEQUENCE [LARGE SCALE GENOMIC DNA]</scope>
    <source>
        <strain evidence="4 6">SNUC 4143</strain>
        <strain evidence="3 5">SNUC 761</strain>
    </source>
</reference>
<name>A0A2T4KN45_9STAP</name>
<sequence>MTTYYIQDVSERCKISKSKLRYYEKHDILTNIQRDTNNKRIYSEKDIELISLIQCFTLLNMPLKEIKQYMHQLSSNQTTVADILKTHLEVLKSEQALITKRIEAIEHRLEDKDWSYTCENN</sequence>
<dbReference type="SUPFAM" id="SSF46955">
    <property type="entry name" value="Putative DNA-binding domain"/>
    <property type="match status" value="1"/>
</dbReference>
<dbReference type="PANTHER" id="PTHR30204">
    <property type="entry name" value="REDOX-CYCLING DRUG-SENSING TRANSCRIPTIONAL ACTIVATOR SOXR"/>
    <property type="match status" value="1"/>
</dbReference>
<dbReference type="RefSeq" id="WP_107505673.1">
    <property type="nucleotide sequence ID" value="NZ_CP130489.1"/>
</dbReference>
<dbReference type="EMBL" id="PYZH01000006">
    <property type="protein sequence ID" value="PTF16530.1"/>
    <property type="molecule type" value="Genomic_DNA"/>
</dbReference>
<dbReference type="GO" id="GO:0003700">
    <property type="term" value="F:DNA-binding transcription factor activity"/>
    <property type="evidence" value="ECO:0007669"/>
    <property type="project" value="InterPro"/>
</dbReference>
<keyword evidence="1" id="KW-0238">DNA-binding</keyword>
<proteinExistence type="predicted"/>
<protein>
    <submittedName>
        <fullName evidence="3">MerR family transcriptional regulator</fullName>
    </submittedName>
</protein>
<evidence type="ECO:0000256" key="1">
    <source>
        <dbReference type="ARBA" id="ARBA00023125"/>
    </source>
</evidence>
<organism evidence="3 5">
    <name type="scientific">Staphylococcus devriesei</name>
    <dbReference type="NCBI Taxonomy" id="586733"/>
    <lineage>
        <taxon>Bacteria</taxon>
        <taxon>Bacillati</taxon>
        <taxon>Bacillota</taxon>
        <taxon>Bacilli</taxon>
        <taxon>Bacillales</taxon>
        <taxon>Staphylococcaceae</taxon>
        <taxon>Staphylococcus</taxon>
    </lineage>
</organism>
<reference evidence="3" key="2">
    <citation type="submission" date="2018-03" db="EMBL/GenBank/DDBJ databases">
        <authorList>
            <person name="Keele B.F."/>
        </authorList>
    </citation>
    <scope>NUCLEOTIDE SEQUENCE</scope>
    <source>
        <strain evidence="4">SNUC 4143</strain>
        <strain evidence="3">SNUC 761</strain>
    </source>
</reference>
<evidence type="ECO:0000313" key="4">
    <source>
        <dbReference type="EMBL" id="PTF16530.1"/>
    </source>
</evidence>
<dbReference type="InterPro" id="IPR047057">
    <property type="entry name" value="MerR_fam"/>
</dbReference>
<evidence type="ECO:0000313" key="6">
    <source>
        <dbReference type="Proteomes" id="UP000243350"/>
    </source>
</evidence>
<gene>
    <name evidence="3" type="ORF">BUY44_01825</name>
    <name evidence="4" type="ORF">BUY48_01760</name>
</gene>
<dbReference type="SMART" id="SM00422">
    <property type="entry name" value="HTH_MERR"/>
    <property type="match status" value="1"/>
</dbReference>
<dbReference type="Proteomes" id="UP000243350">
    <property type="component" value="Unassembled WGS sequence"/>
</dbReference>
<feature type="domain" description="HTH merR-type" evidence="2">
    <location>
        <begin position="3"/>
        <end position="72"/>
    </location>
</feature>